<protein>
    <submittedName>
        <fullName evidence="2">Uncharacterized protein</fullName>
    </submittedName>
</protein>
<dbReference type="STRING" id="158607.A0A2P5HRR1"/>
<feature type="compositionally biased region" description="Basic and acidic residues" evidence="1">
    <location>
        <begin position="357"/>
        <end position="368"/>
    </location>
</feature>
<sequence>MASQLRTALAAPTVDEGHVACSPTQWAQMVLASQSIAAKDPQKNNKLWDFGIRDHAFSSGSDLTKEDYLRLRVLWYTWPDQRSFRSYMRDNPALLNDDQQSTPYTGYITPENDSIADAIYNAIRPKLQGYLSDIRRVGKGDATRPSGDCGIFYMARYWQGLVSLKLKEVYDENDKKKHFRGKVRKSEMHAMPQAALAGPSRPPQTPTKQTQPRQPHEGFGTPALDAARASAGGLQNPATADETYVNTALLLLLQTVTRLVTDLEESHRAQGSPATTRGSPPPASKAAAATVSSQPTTSTLAIRPAKKISGQDQTRLPGSQGNPKLGSAGRGSRQADPPPPTGTSQPGAPASSPKTTKNQEDDNKKEGPPDPLTKALSQVTGLRHLDWLADRLPLYLLDQSSKATSARKIMEARVDGYLCRRDFVPGGHRDDDDDDEMLEPRFNGYPLAILEAKPFTRLSALSAIRWQESAEIASWVSGLDDKYESVGLLQSSTSGRKRRLLISQDRHELWIIIAEYGDEWKHYIRGNKMTRPADFNQSQDVKALSGSEGFVSMAQDAAPDRFAAMMNVAKEARGAPRGSTRTSRGPGLELPGPEYFCIMQQWGPYKTGDAATMDFFIRRLIGLQVQLLQNWPVNRFENPFPR</sequence>
<keyword evidence="3" id="KW-1185">Reference proteome</keyword>
<proteinExistence type="predicted"/>
<organism evidence="2 3">
    <name type="scientific">Diaporthe helianthi</name>
    <dbReference type="NCBI Taxonomy" id="158607"/>
    <lineage>
        <taxon>Eukaryota</taxon>
        <taxon>Fungi</taxon>
        <taxon>Dikarya</taxon>
        <taxon>Ascomycota</taxon>
        <taxon>Pezizomycotina</taxon>
        <taxon>Sordariomycetes</taxon>
        <taxon>Sordariomycetidae</taxon>
        <taxon>Diaporthales</taxon>
        <taxon>Diaporthaceae</taxon>
        <taxon>Diaporthe</taxon>
    </lineage>
</organism>
<name>A0A2P5HRR1_DIAHE</name>
<evidence type="ECO:0000313" key="3">
    <source>
        <dbReference type="Proteomes" id="UP000094444"/>
    </source>
</evidence>
<reference evidence="2" key="1">
    <citation type="submission" date="2017-09" db="EMBL/GenBank/DDBJ databases">
        <title>Polyketide synthases of a Diaporthe helianthi virulent isolate.</title>
        <authorList>
            <person name="Baroncelli R."/>
        </authorList>
    </citation>
    <scope>NUCLEOTIDE SEQUENCE [LARGE SCALE GENOMIC DNA]</scope>
    <source>
        <strain evidence="2">7/96</strain>
    </source>
</reference>
<dbReference type="InParanoid" id="A0A2P5HRR1"/>
<accession>A0A2P5HRR1</accession>
<evidence type="ECO:0000256" key="1">
    <source>
        <dbReference type="SAM" id="MobiDB-lite"/>
    </source>
</evidence>
<gene>
    <name evidence="2" type="ORF">DHEL01_v208694</name>
</gene>
<dbReference type="Proteomes" id="UP000094444">
    <property type="component" value="Unassembled WGS sequence"/>
</dbReference>
<feature type="compositionally biased region" description="Polar residues" evidence="1">
    <location>
        <begin position="342"/>
        <end position="356"/>
    </location>
</feature>
<feature type="region of interest" description="Disordered" evidence="1">
    <location>
        <begin position="264"/>
        <end position="374"/>
    </location>
</feature>
<feature type="region of interest" description="Disordered" evidence="1">
    <location>
        <begin position="194"/>
        <end position="223"/>
    </location>
</feature>
<evidence type="ECO:0000313" key="2">
    <source>
        <dbReference type="EMBL" id="POS72917.1"/>
    </source>
</evidence>
<dbReference type="OrthoDB" id="3508621at2759"/>
<feature type="compositionally biased region" description="Low complexity" evidence="1">
    <location>
        <begin position="284"/>
        <end position="293"/>
    </location>
</feature>
<dbReference type="EMBL" id="MAVT02000898">
    <property type="protein sequence ID" value="POS72917.1"/>
    <property type="molecule type" value="Genomic_DNA"/>
</dbReference>
<comment type="caution">
    <text evidence="2">The sequence shown here is derived from an EMBL/GenBank/DDBJ whole genome shotgun (WGS) entry which is preliminary data.</text>
</comment>
<dbReference type="AlphaFoldDB" id="A0A2P5HRR1"/>
<feature type="compositionally biased region" description="Polar residues" evidence="1">
    <location>
        <begin position="310"/>
        <end position="322"/>
    </location>
</feature>